<feature type="region of interest" description="Disordered" evidence="1">
    <location>
        <begin position="111"/>
        <end position="146"/>
    </location>
</feature>
<dbReference type="GO" id="GO:0006260">
    <property type="term" value="P:DNA replication"/>
    <property type="evidence" value="ECO:0007669"/>
    <property type="project" value="InterPro"/>
</dbReference>
<proteinExistence type="predicted"/>
<protein>
    <recommendedName>
        <fullName evidence="4">DUF3854 domain-containing protein</fullName>
    </recommendedName>
</protein>
<sequence>MKKRKTQDEEYTAPFTIMDVAAYLGIEKLEDCQKGYRVKDPENEANVVCPFCGDARGKASICVCGGGQVKNVFHCYDCGSGYNMVTLYAELKHMKGKDRYKRAYRELYRKKQRQGNGKMRSRKAMQQESQKVKRRAGSQKKKMAEPLNREQVDQTYRAMLKYLKLKQVHRNDLVRRGVSDEIIQRMIEKGYRSINVEGSLSIARRLIKDGCKLEGVPGFFKNWDGEWDLNFHDGNRGYLCPVYDIEGFLRGFQIRLDRPVKKNKYVWLSSSGMEKGTAISSLVGVSGVPKGESIFLTEGILKAEIASQIRGDCFLGNPGIGNWRDLFEVLKAAKERGVKHVYEMYDMDKMLRLTCQEDYDERCMECEDKEEHGNPEFECPRKRLKRDTIRKGCNSAYRVCKELGLTCKRELWDVGEDGLWDEHEKGIDDWETKEIRKECDTA</sequence>
<accession>A0A9D2R8G1</accession>
<dbReference type="SUPFAM" id="SSF57783">
    <property type="entry name" value="Zinc beta-ribbon"/>
    <property type="match status" value="1"/>
</dbReference>
<comment type="caution">
    <text evidence="2">The sequence shown here is derived from an EMBL/GenBank/DDBJ whole genome shotgun (WGS) entry which is preliminary data.</text>
</comment>
<evidence type="ECO:0000313" key="2">
    <source>
        <dbReference type="EMBL" id="HJD40449.1"/>
    </source>
</evidence>
<evidence type="ECO:0008006" key="4">
    <source>
        <dbReference type="Google" id="ProtNLM"/>
    </source>
</evidence>
<dbReference type="AlphaFoldDB" id="A0A9D2R8G1"/>
<reference evidence="2" key="2">
    <citation type="submission" date="2021-04" db="EMBL/GenBank/DDBJ databases">
        <authorList>
            <person name="Gilroy R."/>
        </authorList>
    </citation>
    <scope>NUCLEOTIDE SEQUENCE</scope>
    <source>
        <strain evidence="2">ChiW19-6364</strain>
    </source>
</reference>
<reference evidence="2" key="1">
    <citation type="journal article" date="2021" name="PeerJ">
        <title>Extensive microbial diversity within the chicken gut microbiome revealed by metagenomics and culture.</title>
        <authorList>
            <person name="Gilroy R."/>
            <person name="Ravi A."/>
            <person name="Getino M."/>
            <person name="Pursley I."/>
            <person name="Horton D.L."/>
            <person name="Alikhan N.F."/>
            <person name="Baker D."/>
            <person name="Gharbi K."/>
            <person name="Hall N."/>
            <person name="Watson M."/>
            <person name="Adriaenssens E.M."/>
            <person name="Foster-Nyarko E."/>
            <person name="Jarju S."/>
            <person name="Secka A."/>
            <person name="Antonio M."/>
            <person name="Oren A."/>
            <person name="Chaudhuri R.R."/>
            <person name="La Ragione R."/>
            <person name="Hildebrand F."/>
            <person name="Pallen M.J."/>
        </authorList>
    </citation>
    <scope>NUCLEOTIDE SEQUENCE</scope>
    <source>
        <strain evidence="2">ChiW19-6364</strain>
    </source>
</reference>
<dbReference type="Proteomes" id="UP000823850">
    <property type="component" value="Unassembled WGS sequence"/>
</dbReference>
<evidence type="ECO:0000313" key="3">
    <source>
        <dbReference type="Proteomes" id="UP000823850"/>
    </source>
</evidence>
<dbReference type="GO" id="GO:0003677">
    <property type="term" value="F:DNA binding"/>
    <property type="evidence" value="ECO:0007669"/>
    <property type="project" value="InterPro"/>
</dbReference>
<organism evidence="2 3">
    <name type="scientific">Candidatus Blautia stercoripullorum</name>
    <dbReference type="NCBI Taxonomy" id="2838502"/>
    <lineage>
        <taxon>Bacteria</taxon>
        <taxon>Bacillati</taxon>
        <taxon>Bacillota</taxon>
        <taxon>Clostridia</taxon>
        <taxon>Lachnospirales</taxon>
        <taxon>Lachnospiraceae</taxon>
        <taxon>Blautia</taxon>
    </lineage>
</organism>
<dbReference type="Gene3D" id="3.90.580.10">
    <property type="entry name" value="Zinc finger, CHC2-type domain"/>
    <property type="match status" value="1"/>
</dbReference>
<dbReference type="EMBL" id="DWUX01000188">
    <property type="protein sequence ID" value="HJD40449.1"/>
    <property type="molecule type" value="Genomic_DNA"/>
</dbReference>
<evidence type="ECO:0000256" key="1">
    <source>
        <dbReference type="SAM" id="MobiDB-lite"/>
    </source>
</evidence>
<dbReference type="GO" id="GO:0008270">
    <property type="term" value="F:zinc ion binding"/>
    <property type="evidence" value="ECO:0007669"/>
    <property type="project" value="InterPro"/>
</dbReference>
<name>A0A9D2R8G1_9FIRM</name>
<gene>
    <name evidence="2" type="ORF">H9913_10525</name>
</gene>
<dbReference type="InterPro" id="IPR036977">
    <property type="entry name" value="DNA_primase_Znf_CHC2"/>
</dbReference>
<feature type="compositionally biased region" description="Basic residues" evidence="1">
    <location>
        <begin position="132"/>
        <end position="141"/>
    </location>
</feature>
<feature type="compositionally biased region" description="Basic residues" evidence="1">
    <location>
        <begin position="111"/>
        <end position="123"/>
    </location>
</feature>